<proteinExistence type="inferred from homology"/>
<dbReference type="PANTHER" id="PTHR19376:SF54">
    <property type="entry name" value="DNA-DIRECTED RNA POLYMERASE SUBUNIT BETA"/>
    <property type="match status" value="1"/>
</dbReference>
<comment type="similarity">
    <text evidence="7 8">Belongs to the RNA polymerase beta' chain family.</text>
</comment>
<feature type="coiled-coil region" evidence="9">
    <location>
        <begin position="185"/>
        <end position="239"/>
    </location>
</feature>
<evidence type="ECO:0000256" key="2">
    <source>
        <dbReference type="ARBA" id="ARBA00022679"/>
    </source>
</evidence>
<feature type="binding site" evidence="7">
    <location>
        <position position="878"/>
    </location>
    <ligand>
        <name>Zn(2+)</name>
        <dbReference type="ChEBI" id="CHEBI:29105"/>
        <label>2</label>
    </ligand>
</feature>
<feature type="binding site" evidence="7">
    <location>
        <position position="962"/>
    </location>
    <ligand>
        <name>Zn(2+)</name>
        <dbReference type="ChEBI" id="CHEBI:29105"/>
        <label>2</label>
    </ligand>
</feature>
<evidence type="ECO:0000313" key="11">
    <source>
        <dbReference type="EMBL" id="KKU25812.1"/>
    </source>
</evidence>
<comment type="function">
    <text evidence="7 8">DNA-dependent RNA polymerase catalyzes the transcription of DNA into RNA using the four ribonucleoside triphosphates as substrates.</text>
</comment>
<keyword evidence="4 7" id="KW-0479">Metal-binding</keyword>
<accession>A0A0G1NZL0</accession>
<keyword evidence="1 7" id="KW-0240">DNA-directed RNA polymerase</keyword>
<comment type="cofactor">
    <cofactor evidence="7">
        <name>Mg(2+)</name>
        <dbReference type="ChEBI" id="CHEBI:18420"/>
    </cofactor>
    <text evidence="7">Binds 1 Mg(2+) ion per subunit.</text>
</comment>
<dbReference type="Gene3D" id="4.10.860.120">
    <property type="entry name" value="RNA polymerase II, clamp domain"/>
    <property type="match status" value="1"/>
</dbReference>
<dbReference type="Pfam" id="PF04983">
    <property type="entry name" value="RNA_pol_Rpb1_3"/>
    <property type="match status" value="1"/>
</dbReference>
<dbReference type="Gene3D" id="2.40.50.100">
    <property type="match status" value="1"/>
</dbReference>
<dbReference type="Pfam" id="PF04997">
    <property type="entry name" value="RNA_pol_Rpb1_1"/>
    <property type="match status" value="1"/>
</dbReference>
<evidence type="ECO:0000256" key="9">
    <source>
        <dbReference type="SAM" id="Coils"/>
    </source>
</evidence>
<feature type="binding site" evidence="7">
    <location>
        <position position="95"/>
    </location>
    <ligand>
        <name>Zn(2+)</name>
        <dbReference type="ChEBI" id="CHEBI:29105"/>
        <label>1</label>
    </ligand>
</feature>
<feature type="binding site" evidence="7">
    <location>
        <position position="93"/>
    </location>
    <ligand>
        <name>Zn(2+)</name>
        <dbReference type="ChEBI" id="CHEBI:29105"/>
        <label>1</label>
    </ligand>
</feature>
<keyword evidence="5 7" id="KW-0804">Transcription</keyword>
<dbReference type="SMART" id="SM00663">
    <property type="entry name" value="RPOLA_N"/>
    <property type="match status" value="1"/>
</dbReference>
<protein>
    <recommendedName>
        <fullName evidence="7">DNA-directed RNA polymerase subunit beta'</fullName>
        <shortName evidence="7">RNAP subunit beta'</shortName>
        <ecNumber evidence="7">2.7.7.6</ecNumber>
    </recommendedName>
    <alternativeName>
        <fullName evidence="7">RNA polymerase subunit beta'</fullName>
    </alternativeName>
    <alternativeName>
        <fullName evidence="7">Transcriptase subunit beta'</fullName>
    </alternativeName>
</protein>
<dbReference type="GO" id="GO:0008270">
    <property type="term" value="F:zinc ion binding"/>
    <property type="evidence" value="ECO:0007669"/>
    <property type="project" value="UniProtKB-UniRule"/>
</dbReference>
<dbReference type="InterPro" id="IPR006592">
    <property type="entry name" value="RNA_pol_N"/>
</dbReference>
<dbReference type="InterPro" id="IPR007080">
    <property type="entry name" value="RNA_pol_Rpb1_1"/>
</dbReference>
<dbReference type="CDD" id="cd01609">
    <property type="entry name" value="RNAP_beta'_N"/>
    <property type="match status" value="1"/>
</dbReference>
<comment type="caution">
    <text evidence="11">The sequence shown here is derived from an EMBL/GenBank/DDBJ whole genome shotgun (WGS) entry which is preliminary data.</text>
</comment>
<organism evidence="11 12">
    <name type="scientific">Candidatus Magasanikbacteria bacterium GW2011_GWA2_46_17</name>
    <dbReference type="NCBI Taxonomy" id="1619042"/>
    <lineage>
        <taxon>Bacteria</taxon>
        <taxon>Candidatus Magasanikiibacteriota</taxon>
    </lineage>
</organism>
<dbReference type="Gene3D" id="1.10.274.100">
    <property type="entry name" value="RNA polymerase Rpb1, domain 3"/>
    <property type="match status" value="2"/>
</dbReference>
<evidence type="ECO:0000256" key="4">
    <source>
        <dbReference type="ARBA" id="ARBA00022723"/>
    </source>
</evidence>
<dbReference type="InterPro" id="IPR007066">
    <property type="entry name" value="RNA_pol_Rpb1_3"/>
</dbReference>
<dbReference type="GO" id="GO:0003899">
    <property type="term" value="F:DNA-directed RNA polymerase activity"/>
    <property type="evidence" value="ECO:0007669"/>
    <property type="project" value="UniProtKB-UniRule"/>
</dbReference>
<dbReference type="InterPro" id="IPR044893">
    <property type="entry name" value="RNA_pol_Rpb1_clamp_domain"/>
</dbReference>
<feature type="binding site" evidence="7">
    <location>
        <position position="554"/>
    </location>
    <ligand>
        <name>Mg(2+)</name>
        <dbReference type="ChEBI" id="CHEBI:18420"/>
    </ligand>
</feature>
<dbReference type="GO" id="GO:0000428">
    <property type="term" value="C:DNA-directed RNA polymerase complex"/>
    <property type="evidence" value="ECO:0007669"/>
    <property type="project" value="UniProtKB-KW"/>
</dbReference>
<feature type="binding site" evidence="7">
    <location>
        <position position="108"/>
    </location>
    <ligand>
        <name>Zn(2+)</name>
        <dbReference type="ChEBI" id="CHEBI:29105"/>
        <label>1</label>
    </ligand>
</feature>
<feature type="binding site" evidence="7">
    <location>
        <position position="552"/>
    </location>
    <ligand>
        <name>Mg(2+)</name>
        <dbReference type="ChEBI" id="CHEBI:18420"/>
    </ligand>
</feature>
<dbReference type="CDD" id="cd02655">
    <property type="entry name" value="RNAP_beta'_C"/>
    <property type="match status" value="1"/>
</dbReference>
<feature type="binding site" evidence="7">
    <location>
        <position position="550"/>
    </location>
    <ligand>
        <name>Mg(2+)</name>
        <dbReference type="ChEBI" id="CHEBI:18420"/>
    </ligand>
</feature>
<dbReference type="Gene3D" id="1.10.132.30">
    <property type="match status" value="1"/>
</dbReference>
<feature type="binding site" evidence="7">
    <location>
        <position position="959"/>
    </location>
    <ligand>
        <name>Zn(2+)</name>
        <dbReference type="ChEBI" id="CHEBI:29105"/>
        <label>2</label>
    </ligand>
</feature>
<dbReference type="Gene3D" id="1.10.150.390">
    <property type="match status" value="1"/>
</dbReference>
<evidence type="ECO:0000259" key="10">
    <source>
        <dbReference type="SMART" id="SM00663"/>
    </source>
</evidence>
<feature type="domain" description="RNA polymerase N-terminal" evidence="10">
    <location>
        <begin position="323"/>
        <end position="604"/>
    </location>
</feature>
<dbReference type="InterPro" id="IPR007081">
    <property type="entry name" value="RNA_pol_Rpb1_5"/>
</dbReference>
<dbReference type="Proteomes" id="UP000034175">
    <property type="component" value="Unassembled WGS sequence"/>
</dbReference>
<dbReference type="Gene3D" id="2.40.40.20">
    <property type="match status" value="1"/>
</dbReference>
<keyword evidence="7" id="KW-0862">Zinc</keyword>
<evidence type="ECO:0000256" key="8">
    <source>
        <dbReference type="RuleBase" id="RU004279"/>
    </source>
</evidence>
<evidence type="ECO:0000256" key="6">
    <source>
        <dbReference type="ARBA" id="ARBA00048552"/>
    </source>
</evidence>
<dbReference type="InterPro" id="IPR012754">
    <property type="entry name" value="DNA-dir_RpoC_beta_prime_bact"/>
</dbReference>
<dbReference type="PANTHER" id="PTHR19376">
    <property type="entry name" value="DNA-DIRECTED RNA POLYMERASE"/>
    <property type="match status" value="1"/>
</dbReference>
<dbReference type="GO" id="GO:0000287">
    <property type="term" value="F:magnesium ion binding"/>
    <property type="evidence" value="ECO:0007669"/>
    <property type="project" value="UniProtKB-UniRule"/>
</dbReference>
<evidence type="ECO:0000256" key="5">
    <source>
        <dbReference type="ARBA" id="ARBA00023163"/>
    </source>
</evidence>
<dbReference type="NCBIfam" id="TIGR02386">
    <property type="entry name" value="rpoC_TIGR"/>
    <property type="match status" value="1"/>
</dbReference>
<comment type="subunit">
    <text evidence="7">The RNAP catalytic core consists of 2 alpha, 1 beta, 1 beta' and 1 omega subunit. When a sigma factor is associated with the core the holoenzyme is formed, which can initiate transcription.</text>
</comment>
<gene>
    <name evidence="7" type="primary">rpoC</name>
    <name evidence="11" type="ORF">UX39_C0018G0002</name>
</gene>
<dbReference type="InterPro" id="IPR038120">
    <property type="entry name" value="Rpb1_funnel_sf"/>
</dbReference>
<dbReference type="SUPFAM" id="SSF64484">
    <property type="entry name" value="beta and beta-prime subunits of DNA dependent RNA-polymerase"/>
    <property type="match status" value="1"/>
</dbReference>
<dbReference type="InterPro" id="IPR000722">
    <property type="entry name" value="RNA_pol_asu"/>
</dbReference>
<reference evidence="11 12" key="1">
    <citation type="journal article" date="2015" name="Nature">
        <title>rRNA introns, odd ribosomes, and small enigmatic genomes across a large radiation of phyla.</title>
        <authorList>
            <person name="Brown C.T."/>
            <person name="Hug L.A."/>
            <person name="Thomas B.C."/>
            <person name="Sharon I."/>
            <person name="Castelle C.J."/>
            <person name="Singh A."/>
            <person name="Wilkins M.J."/>
            <person name="Williams K.H."/>
            <person name="Banfield J.F."/>
        </authorList>
    </citation>
    <scope>NUCLEOTIDE SEQUENCE [LARGE SCALE GENOMIC DNA]</scope>
</reference>
<dbReference type="InterPro" id="IPR045867">
    <property type="entry name" value="DNA-dir_RpoC_beta_prime"/>
</dbReference>
<dbReference type="InterPro" id="IPR042102">
    <property type="entry name" value="RNA_pol_Rpb1_3_sf"/>
</dbReference>
<comment type="cofactor">
    <cofactor evidence="7">
        <name>Zn(2+)</name>
        <dbReference type="ChEBI" id="CHEBI:29105"/>
    </cofactor>
    <text evidence="7">Binds 2 Zn(2+) ions per subunit.</text>
</comment>
<dbReference type="HAMAP" id="MF_01322">
    <property type="entry name" value="RNApol_bact_RpoC"/>
    <property type="match status" value="1"/>
</dbReference>
<dbReference type="EMBL" id="LCMA01000018">
    <property type="protein sequence ID" value="KKU25812.1"/>
    <property type="molecule type" value="Genomic_DNA"/>
</dbReference>
<evidence type="ECO:0000256" key="3">
    <source>
        <dbReference type="ARBA" id="ARBA00022695"/>
    </source>
</evidence>
<feature type="binding site" evidence="7">
    <location>
        <position position="952"/>
    </location>
    <ligand>
        <name>Zn(2+)</name>
        <dbReference type="ChEBI" id="CHEBI:29105"/>
        <label>2</label>
    </ligand>
</feature>
<keyword evidence="3 7" id="KW-0548">Nucleotidyltransferase</keyword>
<sequence>MEFRIASSHLVSGISFLLTPNPYNLIFMSLFFDQPQLNDFCAIQLKVASPEVIRAWSHGEVIKPETINYRTQKAEKDGLFCERIFGPEKDFECYCGKYRRIRYKGIICDKCGVEVTRSAVRRERFGHIELAAPIAHIWFLRGVPSKLGLMLDMTVQNLEKIVYFAQFVVTAVNEELRDSSLEQVAVEFEQKLKQIKADLDNQLNQAEAMSNPAIMEKAQARHQENLDKLLRAKEAAEQELAMLRPKMLLTEEMYQDLSYKYGHVFEANMGAEAIHELLKREDEKTIEVLSEQLNDSESVATTRRLSKRLKLLKSIKAQGIKPEWLVLTVLPVIPPALRPMVPLDGGRFATSDLNDLYRRIINRNNRLKRLQELNAPEIICRNEKRMLQEAVDALIDNSARTGKTTAATGTGRQLKSLADMLKGKQGRFRQNLLGKRVDYSGRSVIVVGPTLRLHQCGLPKTMALELFRPFVISELIKRELAHNVRSANRIIDSGRDEVFDILDEVTKNNHVLLNRAPTLHRLGIQAFQPVLIEGKAIQIHPLVCTAFNADFDGDQMAVHVPLTAESRHEAATIMRADANLLKPASGEPVTMPNQDMVLGAYYLTYLSLEPLTEKELKKFASKEDAMLAYDCGLIKIQQPIAVRLESGERIITSVGRVIFNTIIPVELGYLNKVMKKSALKEIINLAMRCLDSERAVLFLDNIKNITFKYLTRSGTSWSISDLPDLAAVKGKLFAAADERVQKIEEYFQDGFFTAEERHRKIVDTWHEVKNNVTKLVKESFDEKSSVKAMVESGARGSWEQMTQVVGTKGLVASSSGIEMELPVKASFQDGLSMLEYFISTHGTRKALSDTALKTADAGYLTRRLVDVSQDLVITEDDCGDKEGLLIIDKDLPPTGQSLVDHLWSRVTAADVKDKNGLVVIEKDTLVTEEIRDALKNDKVEIMEARMRSALTCKCIRGLCKKCYGYDLSYNKLVADGTAIGIIAAQSIGEPGTQLTLRTFHTGGVASAVDITQGLPRVEEIFEARVVKHPALLAPFSGQVDLIKQAKQQIVRLTAQGLATVPLTSSKKAVWAVKDGDKVESGDVIGMLGKKKIISSVTGKFKDTAHGPILEYEMQQAVDLPVPLGFAVFVSDGDKVEQGQRLTEGNVDLHDLYRISGKEAVQKYVISEIKTIYYQQAGEVLADKHVEVITRQMFSREVVVDSGDTLLLLGDVVTSAQVIEANVKVKKEGGEQAMTDKLLLGITKASLATESFLSAASFRETAKVLIDAATTGRIDHLRGLKENVIIGRLIPAGSGYKKTGEKDH</sequence>
<dbReference type="Gene3D" id="1.10.40.90">
    <property type="match status" value="1"/>
</dbReference>
<name>A0A0G1NZL0_9BACT</name>
<comment type="catalytic activity">
    <reaction evidence="6 7 8">
        <text>RNA(n) + a ribonucleoside 5'-triphosphate = RNA(n+1) + diphosphate</text>
        <dbReference type="Rhea" id="RHEA:21248"/>
        <dbReference type="Rhea" id="RHEA-COMP:14527"/>
        <dbReference type="Rhea" id="RHEA-COMP:17342"/>
        <dbReference type="ChEBI" id="CHEBI:33019"/>
        <dbReference type="ChEBI" id="CHEBI:61557"/>
        <dbReference type="ChEBI" id="CHEBI:140395"/>
        <dbReference type="EC" id="2.7.7.6"/>
    </reaction>
</comment>
<dbReference type="Gene3D" id="1.10.1790.20">
    <property type="match status" value="1"/>
</dbReference>
<evidence type="ECO:0000313" key="12">
    <source>
        <dbReference type="Proteomes" id="UP000034175"/>
    </source>
</evidence>
<dbReference type="EC" id="2.7.7.6" evidence="7"/>
<dbReference type="GO" id="GO:0006351">
    <property type="term" value="P:DNA-templated transcription"/>
    <property type="evidence" value="ECO:0007669"/>
    <property type="project" value="UniProtKB-UniRule"/>
</dbReference>
<evidence type="ECO:0000256" key="7">
    <source>
        <dbReference type="HAMAP-Rule" id="MF_01322"/>
    </source>
</evidence>
<evidence type="ECO:0000256" key="1">
    <source>
        <dbReference type="ARBA" id="ARBA00022478"/>
    </source>
</evidence>
<feature type="binding site" evidence="7">
    <location>
        <position position="111"/>
    </location>
    <ligand>
        <name>Zn(2+)</name>
        <dbReference type="ChEBI" id="CHEBI:29105"/>
        <label>1</label>
    </ligand>
</feature>
<dbReference type="Pfam" id="PF00623">
    <property type="entry name" value="RNA_pol_Rpb1_2"/>
    <property type="match status" value="2"/>
</dbReference>
<dbReference type="InterPro" id="IPR007083">
    <property type="entry name" value="RNA_pol_Rpb1_4"/>
</dbReference>
<keyword evidence="7" id="KW-0460">Magnesium</keyword>
<dbReference type="GO" id="GO:0003677">
    <property type="term" value="F:DNA binding"/>
    <property type="evidence" value="ECO:0007669"/>
    <property type="project" value="UniProtKB-UniRule"/>
</dbReference>
<keyword evidence="9" id="KW-0175">Coiled coil</keyword>
<dbReference type="Pfam" id="PF04998">
    <property type="entry name" value="RNA_pol_Rpb1_5"/>
    <property type="match status" value="1"/>
</dbReference>
<dbReference type="Pfam" id="PF05000">
    <property type="entry name" value="RNA_pol_Rpb1_4"/>
    <property type="match status" value="1"/>
</dbReference>
<keyword evidence="2 7" id="KW-0808">Transferase</keyword>
<dbReference type="PATRIC" id="fig|1619042.3.peg.520"/>